<dbReference type="AlphaFoldDB" id="A0A0B1P9E7"/>
<keyword evidence="5" id="KW-0520">NAD</keyword>
<dbReference type="OrthoDB" id="419694at2759"/>
<dbReference type="InterPro" id="IPR042080">
    <property type="entry name" value="RNA_2'-PTrans_N"/>
</dbReference>
<dbReference type="STRING" id="52586.A0A0B1P9E7"/>
<accession>A0A0B1P9E7</accession>
<name>A0A0B1P9E7_UNCNE</name>
<dbReference type="Gene3D" id="1.10.10.970">
    <property type="entry name" value="RNA 2'-phosphotransferase, Tpt1/KptA family, N-terminal domain"/>
    <property type="match status" value="1"/>
</dbReference>
<evidence type="ECO:0000313" key="8">
    <source>
        <dbReference type="EMBL" id="KHJ33985.1"/>
    </source>
</evidence>
<comment type="similarity">
    <text evidence="2">Belongs to the KptA/TPT1 family.</text>
</comment>
<dbReference type="Pfam" id="PF01885">
    <property type="entry name" value="PTS_2-RNA"/>
    <property type="match status" value="1"/>
</dbReference>
<sequence length="305" mass="34426">MPTLQSPKNNYSTIPLENKSDRKAQKKKQFQERLTSEDGAVQQGNNKGKMRKEVVVSKALSKLLRHAASDVGLKLDSEAYAQVDQVLEWQRLKSMHITFADIQKVVDEDAKCRFSLKPNPSRATPEPTEPSDWLIRANQGHSIKVDSEKLLIPVTNEMNNIPDTVVHGTYYCFYSSIMKSGGLSRMTRTHIHFSNGVKKDGQKVISGMRKDAEILIYIDIKASIEDGILWWLSDNGVVLTEGNEKGLIPIKYFKKVVGIDNEIGILMENGVEFKKLPESSAFKTPMGKIHKVKVHDKSQFKKVQE</sequence>
<dbReference type="InterPro" id="IPR002745">
    <property type="entry name" value="Ptrans_KptA/Tpt1"/>
</dbReference>
<dbReference type="EMBL" id="JNVN01001117">
    <property type="protein sequence ID" value="KHJ33985.1"/>
    <property type="molecule type" value="Genomic_DNA"/>
</dbReference>
<dbReference type="OMA" id="HATWPKI"/>
<evidence type="ECO:0000256" key="7">
    <source>
        <dbReference type="SAM" id="MobiDB-lite"/>
    </source>
</evidence>
<evidence type="ECO:0000256" key="2">
    <source>
        <dbReference type="ARBA" id="ARBA00009836"/>
    </source>
</evidence>
<dbReference type="EC" id="2.7.1.160" evidence="3"/>
<dbReference type="HOGENOM" id="CLU_052998_0_0_1"/>
<dbReference type="GO" id="GO:0006388">
    <property type="term" value="P:tRNA splicing, via endonucleolytic cleavage and ligation"/>
    <property type="evidence" value="ECO:0007669"/>
    <property type="project" value="TreeGrafter"/>
</dbReference>
<dbReference type="Gene3D" id="3.20.170.30">
    <property type="match status" value="1"/>
</dbReference>
<evidence type="ECO:0000256" key="6">
    <source>
        <dbReference type="ARBA" id="ARBA00047949"/>
    </source>
</evidence>
<reference evidence="8 9" key="1">
    <citation type="journal article" date="2014" name="BMC Genomics">
        <title>Adaptive genomic structural variation in the grape powdery mildew pathogen, Erysiphe necator.</title>
        <authorList>
            <person name="Jones L."/>
            <person name="Riaz S."/>
            <person name="Morales-Cruz A."/>
            <person name="Amrine K.C."/>
            <person name="McGuire B."/>
            <person name="Gubler W.D."/>
            <person name="Walker M.A."/>
            <person name="Cantu D."/>
        </authorList>
    </citation>
    <scope>NUCLEOTIDE SEQUENCE [LARGE SCALE GENOMIC DNA]</scope>
    <source>
        <strain evidence="9">c</strain>
    </source>
</reference>
<comment type="function">
    <text evidence="1">Catalyzes the last step of tRNA splicing, the transfer of the splice junction 2'-phosphate from ligated tRNA to NAD to produce ADP-ribose 1''-2'' cyclic phosphate.</text>
</comment>
<dbReference type="Proteomes" id="UP000030854">
    <property type="component" value="Unassembled WGS sequence"/>
</dbReference>
<evidence type="ECO:0000256" key="1">
    <source>
        <dbReference type="ARBA" id="ARBA00003343"/>
    </source>
</evidence>
<feature type="region of interest" description="Disordered" evidence="7">
    <location>
        <begin position="1"/>
        <end position="52"/>
    </location>
</feature>
<organism evidence="8 9">
    <name type="scientific">Uncinula necator</name>
    <name type="common">Grape powdery mildew</name>
    <dbReference type="NCBI Taxonomy" id="52586"/>
    <lineage>
        <taxon>Eukaryota</taxon>
        <taxon>Fungi</taxon>
        <taxon>Dikarya</taxon>
        <taxon>Ascomycota</taxon>
        <taxon>Pezizomycotina</taxon>
        <taxon>Leotiomycetes</taxon>
        <taxon>Erysiphales</taxon>
        <taxon>Erysiphaceae</taxon>
        <taxon>Erysiphe</taxon>
    </lineage>
</organism>
<evidence type="ECO:0000313" key="9">
    <source>
        <dbReference type="Proteomes" id="UP000030854"/>
    </source>
</evidence>
<comment type="caution">
    <text evidence="8">The sequence shown here is derived from an EMBL/GenBank/DDBJ whole genome shotgun (WGS) entry which is preliminary data.</text>
</comment>
<gene>
    <name evidence="8" type="ORF">EV44_g2916</name>
</gene>
<evidence type="ECO:0000256" key="4">
    <source>
        <dbReference type="ARBA" id="ARBA00022679"/>
    </source>
</evidence>
<dbReference type="SUPFAM" id="SSF56399">
    <property type="entry name" value="ADP-ribosylation"/>
    <property type="match status" value="1"/>
</dbReference>
<comment type="catalytic activity">
    <reaction evidence="6">
        <text>2'-phospho-[ligated tRNA] + NAD(+) = mature tRNA + ADP-alpha-D-ribose 1'',2''-cyclic phosphate + nicotinamide</text>
        <dbReference type="Rhea" id="RHEA:23324"/>
        <dbReference type="Rhea" id="RHEA-COMP:11106"/>
        <dbReference type="Rhea" id="RHEA-COMP:11107"/>
        <dbReference type="ChEBI" id="CHEBI:17154"/>
        <dbReference type="ChEBI" id="CHEBI:57540"/>
        <dbReference type="ChEBI" id="CHEBI:76596"/>
        <dbReference type="ChEBI" id="CHEBI:82883"/>
        <dbReference type="ChEBI" id="CHEBI:85027"/>
        <dbReference type="EC" id="2.7.1.160"/>
    </reaction>
</comment>
<keyword evidence="4 8" id="KW-0808">Transferase</keyword>
<keyword evidence="9" id="KW-1185">Reference proteome</keyword>
<evidence type="ECO:0000256" key="3">
    <source>
        <dbReference type="ARBA" id="ARBA00012007"/>
    </source>
</evidence>
<dbReference type="PANTHER" id="PTHR12684">
    <property type="entry name" value="PUTATIVE PHOSPHOTRANSFERASE"/>
    <property type="match status" value="1"/>
</dbReference>
<dbReference type="GO" id="GO:0000215">
    <property type="term" value="F:tRNA 2'-phosphotransferase activity"/>
    <property type="evidence" value="ECO:0007669"/>
    <property type="project" value="UniProtKB-EC"/>
</dbReference>
<proteinExistence type="inferred from homology"/>
<evidence type="ECO:0000256" key="5">
    <source>
        <dbReference type="ARBA" id="ARBA00023027"/>
    </source>
</evidence>
<feature type="compositionally biased region" description="Basic and acidic residues" evidence="7">
    <location>
        <begin position="18"/>
        <end position="36"/>
    </location>
</feature>
<dbReference type="PANTHER" id="PTHR12684:SF2">
    <property type="entry name" value="TRNA 2'-PHOSPHOTRANSFERASE 1"/>
    <property type="match status" value="1"/>
</dbReference>
<dbReference type="InterPro" id="IPR042081">
    <property type="entry name" value="RNA_2'-PTrans_C"/>
</dbReference>
<feature type="compositionally biased region" description="Polar residues" evidence="7">
    <location>
        <begin position="1"/>
        <end position="15"/>
    </location>
</feature>
<protein>
    <recommendedName>
        <fullName evidence="3">2'-phosphotransferase</fullName>
        <ecNumber evidence="3">2.7.1.160</ecNumber>
    </recommendedName>
</protein>